<dbReference type="Proteomes" id="UP000604117">
    <property type="component" value="Unassembled WGS sequence"/>
</dbReference>
<protein>
    <recommendedName>
        <fullName evidence="3">Immunity protein Imm1</fullName>
    </recommendedName>
</protein>
<keyword evidence="2" id="KW-1185">Reference proteome</keyword>
<comment type="caution">
    <text evidence="1">The sequence shown here is derived from an EMBL/GenBank/DDBJ whole genome shotgun (WGS) entry which is preliminary data.</text>
</comment>
<evidence type="ECO:0008006" key="3">
    <source>
        <dbReference type="Google" id="ProtNLM"/>
    </source>
</evidence>
<organism evidence="1 2">
    <name type="scientific">Asanoa siamensis</name>
    <dbReference type="NCBI Taxonomy" id="926357"/>
    <lineage>
        <taxon>Bacteria</taxon>
        <taxon>Bacillati</taxon>
        <taxon>Actinomycetota</taxon>
        <taxon>Actinomycetes</taxon>
        <taxon>Micromonosporales</taxon>
        <taxon>Micromonosporaceae</taxon>
        <taxon>Asanoa</taxon>
    </lineage>
</organism>
<gene>
    <name evidence="1" type="ORF">Asi02nite_62790</name>
</gene>
<name>A0ABQ4CZS9_9ACTN</name>
<proteinExistence type="predicted"/>
<reference evidence="1 2" key="1">
    <citation type="submission" date="2021-01" db="EMBL/GenBank/DDBJ databases">
        <title>Whole genome shotgun sequence of Asanoa siamensis NBRC 107932.</title>
        <authorList>
            <person name="Komaki H."/>
            <person name="Tamura T."/>
        </authorList>
    </citation>
    <scope>NUCLEOTIDE SEQUENCE [LARGE SCALE GENOMIC DNA]</scope>
    <source>
        <strain evidence="1 2">NBRC 107932</strain>
    </source>
</reference>
<accession>A0ABQ4CZS9</accession>
<sequence>MIVGYSGYVVIARTGDTGLDELACIEDLFVSVTENVRAGGWRIGFLGPVDDTSLDGLAKDLALETSAPAIALSVLDSDCAFATAADPTGGAVEFYLNEEVLLTLVDDDIFEPLNAKALPGLLAWAGRAGLTANRARLAAAIEESPGPFGDGIVALADALGIEDLPD</sequence>
<evidence type="ECO:0000313" key="2">
    <source>
        <dbReference type="Proteomes" id="UP000604117"/>
    </source>
</evidence>
<dbReference type="EMBL" id="BONE01000069">
    <property type="protein sequence ID" value="GIF76761.1"/>
    <property type="molecule type" value="Genomic_DNA"/>
</dbReference>
<evidence type="ECO:0000313" key="1">
    <source>
        <dbReference type="EMBL" id="GIF76761.1"/>
    </source>
</evidence>